<evidence type="ECO:0000256" key="12">
    <source>
        <dbReference type="PIRSR" id="PIRSR006621-2"/>
    </source>
</evidence>
<comment type="function">
    <text evidence="9">Catalyzes the synthesis of 5,6-dihydrouridine (D), a modified base found in the D-loop of most tRNAs, via the reduction of the C5-C6 double bond in target uridines. Specifically modifies U16 in tRNAs.</text>
</comment>
<feature type="site" description="Interacts with tRNA; defines subfamily-specific binding signature" evidence="9">
    <location>
        <position position="35"/>
    </location>
</feature>
<feature type="binding site" evidence="12">
    <location>
        <position position="168"/>
    </location>
    <ligand>
        <name>FMN</name>
        <dbReference type="ChEBI" id="CHEBI:58210"/>
    </ligand>
</feature>
<evidence type="ECO:0000259" key="13">
    <source>
        <dbReference type="Pfam" id="PF01207"/>
    </source>
</evidence>
<dbReference type="InterPro" id="IPR018517">
    <property type="entry name" value="tRNA_hU_synthase_CS"/>
</dbReference>
<dbReference type="GO" id="GO:0050660">
    <property type="term" value="F:flavin adenine dinucleotide binding"/>
    <property type="evidence" value="ECO:0007669"/>
    <property type="project" value="InterPro"/>
</dbReference>
<evidence type="ECO:0000256" key="2">
    <source>
        <dbReference type="ARBA" id="ARBA00022555"/>
    </source>
</evidence>
<feature type="binding site" evidence="9 12">
    <location>
        <position position="68"/>
    </location>
    <ligand>
        <name>FMN</name>
        <dbReference type="ChEBI" id="CHEBI:58210"/>
    </ligand>
</feature>
<dbReference type="GO" id="GO:0010181">
    <property type="term" value="F:FMN binding"/>
    <property type="evidence" value="ECO:0007669"/>
    <property type="project" value="UniProtKB-UniRule"/>
</dbReference>
<keyword evidence="2 9" id="KW-0820">tRNA-binding</keyword>
<evidence type="ECO:0000256" key="7">
    <source>
        <dbReference type="ARBA" id="ARBA00022884"/>
    </source>
</evidence>
<evidence type="ECO:0000256" key="8">
    <source>
        <dbReference type="ARBA" id="ARBA00023002"/>
    </source>
</evidence>
<reference evidence="14 15" key="1">
    <citation type="submission" date="2016-11" db="EMBL/GenBank/DDBJ databases">
        <title>Trade-off between light-utilization and light-protection in marine flavobacteria.</title>
        <authorList>
            <person name="Kumagai Y."/>
        </authorList>
    </citation>
    <scope>NUCLEOTIDE SEQUENCE [LARGE SCALE GENOMIC DNA]</scope>
    <source>
        <strain evidence="14 15">NBRC 107125</strain>
    </source>
</reference>
<organism evidence="14 15">
    <name type="scientific">Oceanicoccus sagamiensis</name>
    <dbReference type="NCBI Taxonomy" id="716816"/>
    <lineage>
        <taxon>Bacteria</taxon>
        <taxon>Pseudomonadati</taxon>
        <taxon>Pseudomonadota</taxon>
        <taxon>Gammaproteobacteria</taxon>
        <taxon>Cellvibrionales</taxon>
        <taxon>Spongiibacteraceae</taxon>
        <taxon>Oceanicoccus</taxon>
    </lineage>
</organism>
<evidence type="ECO:0000256" key="3">
    <source>
        <dbReference type="ARBA" id="ARBA00022630"/>
    </source>
</evidence>
<dbReference type="EMBL" id="CP019343">
    <property type="protein sequence ID" value="ARN74833.1"/>
    <property type="molecule type" value="Genomic_DNA"/>
</dbReference>
<comment type="similarity">
    <text evidence="10">Belongs to the dus family.</text>
</comment>
<keyword evidence="7 9" id="KW-0694">RNA-binding</keyword>
<keyword evidence="5 9" id="KW-0819">tRNA processing</keyword>
<feature type="site" description="Interacts with tRNA" evidence="9">
    <location>
        <position position="283"/>
    </location>
</feature>
<dbReference type="InterPro" id="IPR013785">
    <property type="entry name" value="Aldolase_TIM"/>
</dbReference>
<keyword evidence="6 9" id="KW-0521">NADP</keyword>
<feature type="site" description="Interacts with tRNA" evidence="9">
    <location>
        <position position="176"/>
    </location>
</feature>
<dbReference type="RefSeq" id="WP_085758998.1">
    <property type="nucleotide sequence ID" value="NZ_CP019343.1"/>
</dbReference>
<dbReference type="PANTHER" id="PTHR11082:SF26">
    <property type="entry name" value="TRNA-DIHYDROURIDINE(16) SYNTHASE"/>
    <property type="match status" value="1"/>
</dbReference>
<feature type="active site" description="Proton donor" evidence="9 11">
    <location>
        <position position="98"/>
    </location>
</feature>
<proteinExistence type="inferred from homology"/>
<dbReference type="CDD" id="cd02801">
    <property type="entry name" value="DUS_like_FMN"/>
    <property type="match status" value="1"/>
</dbReference>
<dbReference type="PROSITE" id="PS01136">
    <property type="entry name" value="UPF0034"/>
    <property type="match status" value="1"/>
</dbReference>
<dbReference type="GO" id="GO:0000049">
    <property type="term" value="F:tRNA binding"/>
    <property type="evidence" value="ECO:0007669"/>
    <property type="project" value="UniProtKB-UniRule"/>
</dbReference>
<evidence type="ECO:0000313" key="14">
    <source>
        <dbReference type="EMBL" id="ARN74833.1"/>
    </source>
</evidence>
<evidence type="ECO:0000256" key="1">
    <source>
        <dbReference type="ARBA" id="ARBA00001917"/>
    </source>
</evidence>
<dbReference type="PANTHER" id="PTHR11082">
    <property type="entry name" value="TRNA-DIHYDROURIDINE SYNTHASE"/>
    <property type="match status" value="1"/>
</dbReference>
<evidence type="ECO:0000256" key="6">
    <source>
        <dbReference type="ARBA" id="ARBA00022857"/>
    </source>
</evidence>
<accession>A0A1X9NLL7</accession>
<dbReference type="PIRSF" id="PIRSF006621">
    <property type="entry name" value="Dus"/>
    <property type="match status" value="1"/>
</dbReference>
<feature type="site" description="Interacts with tRNA; defines subfamily-specific binding signature" evidence="9">
    <location>
        <position position="278"/>
    </location>
</feature>
<dbReference type="InterPro" id="IPR035587">
    <property type="entry name" value="DUS-like_FMN-bd"/>
</dbReference>
<dbReference type="HAMAP" id="MF_02043">
    <property type="entry name" value="DusC_subfam"/>
    <property type="match status" value="1"/>
</dbReference>
<evidence type="ECO:0000256" key="5">
    <source>
        <dbReference type="ARBA" id="ARBA00022694"/>
    </source>
</evidence>
<dbReference type="OrthoDB" id="5289281at2"/>
<dbReference type="Proteomes" id="UP000193450">
    <property type="component" value="Chromosome"/>
</dbReference>
<dbReference type="Pfam" id="PF01207">
    <property type="entry name" value="Dus"/>
    <property type="match status" value="1"/>
</dbReference>
<dbReference type="EC" id="1.3.1.-" evidence="9"/>
<keyword evidence="3 9" id="KW-0285">Flavoprotein</keyword>
<dbReference type="AlphaFoldDB" id="A0A1X9NLL7"/>
<evidence type="ECO:0000313" key="15">
    <source>
        <dbReference type="Proteomes" id="UP000193450"/>
    </source>
</evidence>
<dbReference type="InterPro" id="IPR001269">
    <property type="entry name" value="DUS_fam"/>
</dbReference>
<name>A0A1X9NLL7_9GAMM</name>
<dbReference type="KEGG" id="osg:BST96_12325"/>
<feature type="site" description="Interacts with tRNA; defines subfamily-specific binding signature" evidence="9">
    <location>
        <position position="276"/>
    </location>
</feature>
<comment type="catalytic activity">
    <reaction evidence="9">
        <text>5,6-dihydrouridine(16) in tRNA + NADP(+) = uridine(16) in tRNA + NADPH + H(+)</text>
        <dbReference type="Rhea" id="RHEA:53376"/>
        <dbReference type="Rhea" id="RHEA-COMP:13543"/>
        <dbReference type="Rhea" id="RHEA-COMP:13544"/>
        <dbReference type="ChEBI" id="CHEBI:15378"/>
        <dbReference type="ChEBI" id="CHEBI:57783"/>
        <dbReference type="ChEBI" id="CHEBI:58349"/>
        <dbReference type="ChEBI" id="CHEBI:65315"/>
        <dbReference type="ChEBI" id="CHEBI:74443"/>
    </reaction>
</comment>
<feature type="domain" description="DUS-like FMN-binding" evidence="13">
    <location>
        <begin position="5"/>
        <end position="300"/>
    </location>
</feature>
<feature type="binding site" evidence="9 12">
    <location>
        <begin position="223"/>
        <end position="224"/>
    </location>
    <ligand>
        <name>FMN</name>
        <dbReference type="ChEBI" id="CHEBI:58210"/>
    </ligand>
</feature>
<feature type="binding site" evidence="9 12">
    <location>
        <position position="139"/>
    </location>
    <ligand>
        <name>FMN</name>
        <dbReference type="ChEBI" id="CHEBI:58210"/>
    </ligand>
</feature>
<dbReference type="InterPro" id="IPR032886">
    <property type="entry name" value="DusC"/>
</dbReference>
<dbReference type="SUPFAM" id="SSF51395">
    <property type="entry name" value="FMN-linked oxidoreductases"/>
    <property type="match status" value="1"/>
</dbReference>
<comment type="catalytic activity">
    <reaction evidence="9">
        <text>5,6-dihydrouridine(16) in tRNA + NAD(+) = uridine(16) in tRNA + NADH + H(+)</text>
        <dbReference type="Rhea" id="RHEA:53380"/>
        <dbReference type="Rhea" id="RHEA-COMP:13543"/>
        <dbReference type="Rhea" id="RHEA-COMP:13544"/>
        <dbReference type="ChEBI" id="CHEBI:15378"/>
        <dbReference type="ChEBI" id="CHEBI:57540"/>
        <dbReference type="ChEBI" id="CHEBI:57945"/>
        <dbReference type="ChEBI" id="CHEBI:65315"/>
        <dbReference type="ChEBI" id="CHEBI:74443"/>
    </reaction>
</comment>
<dbReference type="GO" id="GO:0102262">
    <property type="term" value="F:tRNA-dihydrouridine16 synthase activity"/>
    <property type="evidence" value="ECO:0007669"/>
    <property type="project" value="RHEA"/>
</dbReference>
<feature type="site" description="Interacts with tRNA; defines subfamily-specific binding signature" evidence="9">
    <location>
        <position position="299"/>
    </location>
</feature>
<protein>
    <recommendedName>
        <fullName evidence="9">tRNA-dihydrouridine(16) synthase</fullName>
        <ecNumber evidence="9">1.3.1.-</ecNumber>
    </recommendedName>
    <alternativeName>
        <fullName evidence="9">U16-specific dihydrouridine synthase</fullName>
        <shortName evidence="9">U16-specific Dus</shortName>
    </alternativeName>
    <alternativeName>
        <fullName evidence="9">tRNA-dihydrouridine synthase C</fullName>
    </alternativeName>
</protein>
<evidence type="ECO:0000256" key="11">
    <source>
        <dbReference type="PIRSR" id="PIRSR006621-1"/>
    </source>
</evidence>
<keyword evidence="4 9" id="KW-0288">FMN</keyword>
<dbReference type="STRING" id="716816.BST96_12325"/>
<gene>
    <name evidence="9" type="primary">dusC</name>
    <name evidence="14" type="ORF">BST96_12325</name>
</gene>
<comment type="similarity">
    <text evidence="9">Belongs to the Dus family. DusC subfamily.</text>
</comment>
<evidence type="ECO:0000256" key="9">
    <source>
        <dbReference type="HAMAP-Rule" id="MF_02043"/>
    </source>
</evidence>
<feature type="binding site" evidence="9">
    <location>
        <begin position="199"/>
        <end position="201"/>
    </location>
    <ligand>
        <name>FMN</name>
        <dbReference type="ChEBI" id="CHEBI:58210"/>
    </ligand>
</feature>
<dbReference type="Gene3D" id="3.20.20.70">
    <property type="entry name" value="Aldolase class I"/>
    <property type="match status" value="1"/>
</dbReference>
<dbReference type="Gene3D" id="1.20.225.30">
    <property type="entry name" value="Dihydrouridine synthase, C-terminal recognition domain"/>
    <property type="match status" value="1"/>
</dbReference>
<keyword evidence="12" id="KW-0547">Nucleotide-binding</keyword>
<comment type="cofactor">
    <cofactor evidence="1 9 10 12">
        <name>FMN</name>
        <dbReference type="ChEBI" id="CHEBI:58210"/>
    </cofactor>
</comment>
<keyword evidence="15" id="KW-1185">Reference proteome</keyword>
<sequence length="322" mass="35862">MRIFLAPMEGVVDHTMRTMLTQVGGIDRCVTEFVRVTTTLLPPKTFYRLCPELHKQGLTPSGVPVYVQLLGGQPEPMAINAERAAQLGAPGIDINFGCPAKQVNRSDGGSVLLQEPDRVFAIVDAVRKAVPASTPVTVKIRLGFNDRSLLEDVTQAIFAANASELTIHARTKEDGYKPPAYWDAIADIYANSPIPIIANGEIWSVADYHQCIKESGCQDIMLGRGILACPDLARQINATQLEQHVRVMDWLMVVELLVQFCVVTEAMYERKYVGNRVKQWLGYLRRQYPQAAVLFEQVKRLKWPEDIAAAIALHKTEYSKAI</sequence>
<evidence type="ECO:0000256" key="4">
    <source>
        <dbReference type="ARBA" id="ARBA00022643"/>
    </source>
</evidence>
<dbReference type="InterPro" id="IPR042270">
    <property type="entry name" value="DusC_C"/>
</dbReference>
<feature type="site" description="Interacts with tRNA" evidence="9">
    <location>
        <position position="95"/>
    </location>
</feature>
<keyword evidence="8 9" id="KW-0560">Oxidoreductase</keyword>
<evidence type="ECO:0000256" key="10">
    <source>
        <dbReference type="PIRNR" id="PIRNR006621"/>
    </source>
</evidence>